<accession>B4ISG2</accession>
<organism evidence="2">
    <name type="scientific">Drosophila persimilis</name>
    <name type="common">Fruit fly</name>
    <dbReference type="NCBI Taxonomy" id="7234"/>
    <lineage>
        <taxon>Eukaryota</taxon>
        <taxon>Metazoa</taxon>
        <taxon>Ecdysozoa</taxon>
        <taxon>Arthropoda</taxon>
        <taxon>Hexapoda</taxon>
        <taxon>Insecta</taxon>
        <taxon>Pterygota</taxon>
        <taxon>Neoptera</taxon>
        <taxon>Endopterygota</taxon>
        <taxon>Diptera</taxon>
        <taxon>Brachycera</taxon>
        <taxon>Muscomorpha</taxon>
        <taxon>Ephydroidea</taxon>
        <taxon>Drosophilidae</taxon>
        <taxon>Drosophila</taxon>
        <taxon>Sophophora</taxon>
    </lineage>
</organism>
<keyword evidence="2" id="KW-1185">Reference proteome</keyword>
<dbReference type="HOGENOM" id="CLU_2724876_0_0_1"/>
<protein>
    <submittedName>
        <fullName evidence="1">GL10263</fullName>
    </submittedName>
</protein>
<gene>
    <name evidence="1" type="primary">Dper\GL10263</name>
    <name evidence="1" type="ORF">Dper_GL10263</name>
</gene>
<name>B4ISG2_DROPE</name>
<dbReference type="Proteomes" id="UP000008744">
    <property type="component" value="Unassembled WGS sequence"/>
</dbReference>
<dbReference type="eggNOG" id="KOG2372">
    <property type="taxonomic scope" value="Eukaryota"/>
</dbReference>
<dbReference type="OrthoDB" id="26679at2759"/>
<proteinExistence type="predicted"/>
<evidence type="ECO:0000313" key="2">
    <source>
        <dbReference type="Proteomes" id="UP000008744"/>
    </source>
</evidence>
<dbReference type="EMBL" id="CH699871">
    <property type="protein sequence ID" value="EDW25767.1"/>
    <property type="molecule type" value="Genomic_DNA"/>
</dbReference>
<reference evidence="1 2" key="1">
    <citation type="journal article" date="2007" name="Nature">
        <title>Evolution of genes and genomes on the Drosophila phylogeny.</title>
        <authorList>
            <consortium name="Drosophila 12 Genomes Consortium"/>
            <person name="Clark A.G."/>
            <person name="Eisen M.B."/>
            <person name="Smith D.R."/>
            <person name="Bergman C.M."/>
            <person name="Oliver B."/>
            <person name="Markow T.A."/>
            <person name="Kaufman T.C."/>
            <person name="Kellis M."/>
            <person name="Gelbart W."/>
            <person name="Iyer V.N."/>
            <person name="Pollard D.A."/>
            <person name="Sackton T.B."/>
            <person name="Larracuente A.M."/>
            <person name="Singh N.D."/>
            <person name="Abad J.P."/>
            <person name="Abt D.N."/>
            <person name="Adryan B."/>
            <person name="Aguade M."/>
            <person name="Akashi H."/>
            <person name="Anderson W.W."/>
            <person name="Aquadro C.F."/>
            <person name="Ardell D.H."/>
            <person name="Arguello R."/>
            <person name="Artieri C.G."/>
            <person name="Barbash D.A."/>
            <person name="Barker D."/>
            <person name="Barsanti P."/>
            <person name="Batterham P."/>
            <person name="Batzoglou S."/>
            <person name="Begun D."/>
            <person name="Bhutkar A."/>
            <person name="Blanco E."/>
            <person name="Bosak S.A."/>
            <person name="Bradley R.K."/>
            <person name="Brand A.D."/>
            <person name="Brent M.R."/>
            <person name="Brooks A.N."/>
            <person name="Brown R.H."/>
            <person name="Butlin R.K."/>
            <person name="Caggese C."/>
            <person name="Calvi B.R."/>
            <person name="Bernardo de Carvalho A."/>
            <person name="Caspi A."/>
            <person name="Castrezana S."/>
            <person name="Celniker S.E."/>
            <person name="Chang J.L."/>
            <person name="Chapple C."/>
            <person name="Chatterji S."/>
            <person name="Chinwalla A."/>
            <person name="Civetta A."/>
            <person name="Clifton S.W."/>
            <person name="Comeron J.M."/>
            <person name="Costello J.C."/>
            <person name="Coyne J.A."/>
            <person name="Daub J."/>
            <person name="David R.G."/>
            <person name="Delcher A.L."/>
            <person name="Delehaunty K."/>
            <person name="Do C.B."/>
            <person name="Ebling H."/>
            <person name="Edwards K."/>
            <person name="Eickbush T."/>
            <person name="Evans J.D."/>
            <person name="Filipski A."/>
            <person name="Findeiss S."/>
            <person name="Freyhult E."/>
            <person name="Fulton L."/>
            <person name="Fulton R."/>
            <person name="Garcia A.C."/>
            <person name="Gardiner A."/>
            <person name="Garfield D.A."/>
            <person name="Garvin B.E."/>
            <person name="Gibson G."/>
            <person name="Gilbert D."/>
            <person name="Gnerre S."/>
            <person name="Godfrey J."/>
            <person name="Good R."/>
            <person name="Gotea V."/>
            <person name="Gravely B."/>
            <person name="Greenberg A.J."/>
            <person name="Griffiths-Jones S."/>
            <person name="Gross S."/>
            <person name="Guigo R."/>
            <person name="Gustafson E.A."/>
            <person name="Haerty W."/>
            <person name="Hahn M.W."/>
            <person name="Halligan D.L."/>
            <person name="Halpern A.L."/>
            <person name="Halter G.M."/>
            <person name="Han M.V."/>
            <person name="Heger A."/>
            <person name="Hillier L."/>
            <person name="Hinrichs A.S."/>
            <person name="Holmes I."/>
            <person name="Hoskins R.A."/>
            <person name="Hubisz M.J."/>
            <person name="Hultmark D."/>
            <person name="Huntley M.A."/>
            <person name="Jaffe D.B."/>
            <person name="Jagadeeshan S."/>
            <person name="Jeck W.R."/>
            <person name="Johnson J."/>
            <person name="Jones C.D."/>
            <person name="Jordan W.C."/>
            <person name="Karpen G.H."/>
            <person name="Kataoka E."/>
            <person name="Keightley P.D."/>
            <person name="Kheradpour P."/>
            <person name="Kirkness E.F."/>
            <person name="Koerich L.B."/>
            <person name="Kristiansen K."/>
            <person name="Kudrna D."/>
            <person name="Kulathinal R.J."/>
            <person name="Kumar S."/>
            <person name="Kwok R."/>
            <person name="Lander E."/>
            <person name="Langley C.H."/>
            <person name="Lapoint R."/>
            <person name="Lazzaro B.P."/>
            <person name="Lee S.J."/>
            <person name="Levesque L."/>
            <person name="Li R."/>
            <person name="Lin C.F."/>
            <person name="Lin M.F."/>
            <person name="Lindblad-Toh K."/>
            <person name="Llopart A."/>
            <person name="Long M."/>
            <person name="Low L."/>
            <person name="Lozovsky E."/>
            <person name="Lu J."/>
            <person name="Luo M."/>
            <person name="Machado C.A."/>
            <person name="Makalowski W."/>
            <person name="Marzo M."/>
            <person name="Matsuda M."/>
            <person name="Matzkin L."/>
            <person name="McAllister B."/>
            <person name="McBride C.S."/>
            <person name="McKernan B."/>
            <person name="McKernan K."/>
            <person name="Mendez-Lago M."/>
            <person name="Minx P."/>
            <person name="Mollenhauer M.U."/>
            <person name="Montooth K."/>
            <person name="Mount S.M."/>
            <person name="Mu X."/>
            <person name="Myers E."/>
            <person name="Negre B."/>
            <person name="Newfeld S."/>
            <person name="Nielsen R."/>
            <person name="Noor M.A."/>
            <person name="O'Grady P."/>
            <person name="Pachter L."/>
            <person name="Papaceit M."/>
            <person name="Parisi M.J."/>
            <person name="Parisi M."/>
            <person name="Parts L."/>
            <person name="Pedersen J.S."/>
            <person name="Pesole G."/>
            <person name="Phillippy A.M."/>
            <person name="Ponting C.P."/>
            <person name="Pop M."/>
            <person name="Porcelli D."/>
            <person name="Powell J.R."/>
            <person name="Prohaska S."/>
            <person name="Pruitt K."/>
            <person name="Puig M."/>
            <person name="Quesneville H."/>
            <person name="Ram K.R."/>
            <person name="Rand D."/>
            <person name="Rasmussen M.D."/>
            <person name="Reed L.K."/>
            <person name="Reenan R."/>
            <person name="Reily A."/>
            <person name="Remington K.A."/>
            <person name="Rieger T.T."/>
            <person name="Ritchie M.G."/>
            <person name="Robin C."/>
            <person name="Rogers Y.H."/>
            <person name="Rohde C."/>
            <person name="Rozas J."/>
            <person name="Rubenfield M.J."/>
            <person name="Ruiz A."/>
            <person name="Russo S."/>
            <person name="Salzberg S.L."/>
            <person name="Sanchez-Gracia A."/>
            <person name="Saranga D.J."/>
            <person name="Sato H."/>
            <person name="Schaeffer S.W."/>
            <person name="Schatz M.C."/>
            <person name="Schlenke T."/>
            <person name="Schwartz R."/>
            <person name="Segarra C."/>
            <person name="Singh R.S."/>
            <person name="Sirot L."/>
            <person name="Sirota M."/>
            <person name="Sisneros N.B."/>
            <person name="Smith C.D."/>
            <person name="Smith T.F."/>
            <person name="Spieth J."/>
            <person name="Stage D.E."/>
            <person name="Stark A."/>
            <person name="Stephan W."/>
            <person name="Strausberg R.L."/>
            <person name="Strempel S."/>
            <person name="Sturgill D."/>
            <person name="Sutton G."/>
            <person name="Sutton G.G."/>
            <person name="Tao W."/>
            <person name="Teichmann S."/>
            <person name="Tobari Y.N."/>
            <person name="Tomimura Y."/>
            <person name="Tsolas J.M."/>
            <person name="Valente V.L."/>
            <person name="Venter E."/>
            <person name="Venter J.C."/>
            <person name="Vicario S."/>
            <person name="Vieira F.G."/>
            <person name="Vilella A.J."/>
            <person name="Villasante A."/>
            <person name="Walenz B."/>
            <person name="Wang J."/>
            <person name="Wasserman M."/>
            <person name="Watts T."/>
            <person name="Wilson D."/>
            <person name="Wilson R.K."/>
            <person name="Wing R.A."/>
            <person name="Wolfner M.F."/>
            <person name="Wong A."/>
            <person name="Wong G.K."/>
            <person name="Wu C.I."/>
            <person name="Wu G."/>
            <person name="Yamamoto D."/>
            <person name="Yang H.P."/>
            <person name="Yang S.P."/>
            <person name="Yorke J.A."/>
            <person name="Yoshida K."/>
            <person name="Zdobnov E."/>
            <person name="Zhang P."/>
            <person name="Zhang Y."/>
            <person name="Zimin A.V."/>
            <person name="Baldwin J."/>
            <person name="Abdouelleil A."/>
            <person name="Abdulkadir J."/>
            <person name="Abebe A."/>
            <person name="Abera B."/>
            <person name="Abreu J."/>
            <person name="Acer S.C."/>
            <person name="Aftuck L."/>
            <person name="Alexander A."/>
            <person name="An P."/>
            <person name="Anderson E."/>
            <person name="Anderson S."/>
            <person name="Arachi H."/>
            <person name="Azer M."/>
            <person name="Bachantsang P."/>
            <person name="Barry A."/>
            <person name="Bayul T."/>
            <person name="Berlin A."/>
            <person name="Bessette D."/>
            <person name="Bloom T."/>
            <person name="Blye J."/>
            <person name="Boguslavskiy L."/>
            <person name="Bonnet C."/>
            <person name="Boukhgalter B."/>
            <person name="Bourzgui I."/>
            <person name="Brown A."/>
            <person name="Cahill P."/>
            <person name="Channer S."/>
            <person name="Cheshatsang Y."/>
            <person name="Chuda L."/>
            <person name="Citroen M."/>
            <person name="Collymore A."/>
            <person name="Cooke P."/>
            <person name="Costello M."/>
            <person name="D'Aco K."/>
            <person name="Daza R."/>
            <person name="De Haan G."/>
            <person name="DeGray S."/>
            <person name="DeMaso C."/>
            <person name="Dhargay N."/>
            <person name="Dooley K."/>
            <person name="Dooley E."/>
            <person name="Doricent M."/>
            <person name="Dorje P."/>
            <person name="Dorjee K."/>
            <person name="Dupes A."/>
            <person name="Elong R."/>
            <person name="Falk J."/>
            <person name="Farina A."/>
            <person name="Faro S."/>
            <person name="Ferguson D."/>
            <person name="Fisher S."/>
            <person name="Foley C.D."/>
            <person name="Franke A."/>
            <person name="Friedrich D."/>
            <person name="Gadbois L."/>
            <person name="Gearin G."/>
            <person name="Gearin C.R."/>
            <person name="Giannoukos G."/>
            <person name="Goode T."/>
            <person name="Graham J."/>
            <person name="Grandbois E."/>
            <person name="Grewal S."/>
            <person name="Gyaltsen K."/>
            <person name="Hafez N."/>
            <person name="Hagos B."/>
            <person name="Hall J."/>
            <person name="Henson C."/>
            <person name="Hollinger A."/>
            <person name="Honan T."/>
            <person name="Huard M.D."/>
            <person name="Hughes L."/>
            <person name="Hurhula B."/>
            <person name="Husby M.E."/>
            <person name="Kamat A."/>
            <person name="Kanga B."/>
            <person name="Kashin S."/>
            <person name="Khazanovich D."/>
            <person name="Kisner P."/>
            <person name="Lance K."/>
            <person name="Lara M."/>
            <person name="Lee W."/>
            <person name="Lennon N."/>
            <person name="Letendre F."/>
            <person name="LeVine R."/>
            <person name="Lipovsky A."/>
            <person name="Liu X."/>
            <person name="Liu J."/>
            <person name="Liu S."/>
            <person name="Lokyitsang T."/>
            <person name="Lokyitsang Y."/>
            <person name="Lubonja R."/>
            <person name="Lui A."/>
            <person name="MacDonald P."/>
            <person name="Magnisalis V."/>
            <person name="Maru K."/>
            <person name="Matthews C."/>
            <person name="McCusker W."/>
            <person name="McDonough S."/>
            <person name="Mehta T."/>
            <person name="Meldrim J."/>
            <person name="Meneus L."/>
            <person name="Mihai O."/>
            <person name="Mihalev A."/>
            <person name="Mihova T."/>
            <person name="Mittelman R."/>
            <person name="Mlenga V."/>
            <person name="Montmayeur A."/>
            <person name="Mulrain L."/>
            <person name="Navidi A."/>
            <person name="Naylor J."/>
            <person name="Negash T."/>
            <person name="Nguyen T."/>
            <person name="Nguyen N."/>
            <person name="Nicol R."/>
            <person name="Norbu C."/>
            <person name="Norbu N."/>
            <person name="Novod N."/>
            <person name="O'Neill B."/>
            <person name="Osman S."/>
            <person name="Markiewicz E."/>
            <person name="Oyono O.L."/>
            <person name="Patti C."/>
            <person name="Phunkhang P."/>
            <person name="Pierre F."/>
            <person name="Priest M."/>
            <person name="Raghuraman S."/>
            <person name="Rege F."/>
            <person name="Reyes R."/>
            <person name="Rise C."/>
            <person name="Rogov P."/>
            <person name="Ross K."/>
            <person name="Ryan E."/>
            <person name="Settipalli S."/>
            <person name="Shea T."/>
            <person name="Sherpa N."/>
            <person name="Shi L."/>
            <person name="Shih D."/>
            <person name="Sparrow T."/>
            <person name="Spaulding J."/>
            <person name="Stalker J."/>
            <person name="Stange-Thomann N."/>
            <person name="Stavropoulos S."/>
            <person name="Stone C."/>
            <person name="Strader C."/>
            <person name="Tesfaye S."/>
            <person name="Thomson T."/>
            <person name="Thoulutsang Y."/>
            <person name="Thoulutsang D."/>
            <person name="Topham K."/>
            <person name="Topping I."/>
            <person name="Tsamla T."/>
            <person name="Vassiliev H."/>
            <person name="Vo A."/>
            <person name="Wangchuk T."/>
            <person name="Wangdi T."/>
            <person name="Weiand M."/>
            <person name="Wilkinson J."/>
            <person name="Wilson A."/>
            <person name="Yadav S."/>
            <person name="Young G."/>
            <person name="Yu Q."/>
            <person name="Zembek L."/>
            <person name="Zhong D."/>
            <person name="Zimmer A."/>
            <person name="Zwirko Z."/>
            <person name="Jaffe D.B."/>
            <person name="Alvarez P."/>
            <person name="Brockman W."/>
            <person name="Butler J."/>
            <person name="Chin C."/>
            <person name="Gnerre S."/>
            <person name="Grabherr M."/>
            <person name="Kleber M."/>
            <person name="Mauceli E."/>
            <person name="MacCallum I."/>
        </authorList>
    </citation>
    <scope>NUCLEOTIDE SEQUENCE [LARGE SCALE GENOMIC DNA]</scope>
    <source>
        <strain evidence="2">MSH-3 / Tucson 14011-0111.49</strain>
    </source>
</reference>
<sequence>MSYGENKLRAEYWLGADVDELYRFIHSWTKHLYGEMDEQRFKGRGFERIPACTEWTQSAPTKAGLGGFREDG</sequence>
<dbReference type="AlphaFoldDB" id="B4ISG2"/>
<evidence type="ECO:0000313" key="1">
    <source>
        <dbReference type="EMBL" id="EDW25767.1"/>
    </source>
</evidence>